<keyword evidence="2 3" id="KW-0040">ANK repeat</keyword>
<feature type="repeat" description="ANK" evidence="3">
    <location>
        <begin position="250"/>
        <end position="278"/>
    </location>
</feature>
<organism evidence="4 5">
    <name type="scientific">Trichogramma kaykai</name>
    <dbReference type="NCBI Taxonomy" id="54128"/>
    <lineage>
        <taxon>Eukaryota</taxon>
        <taxon>Metazoa</taxon>
        <taxon>Ecdysozoa</taxon>
        <taxon>Arthropoda</taxon>
        <taxon>Hexapoda</taxon>
        <taxon>Insecta</taxon>
        <taxon>Pterygota</taxon>
        <taxon>Neoptera</taxon>
        <taxon>Endopterygota</taxon>
        <taxon>Hymenoptera</taxon>
        <taxon>Apocrita</taxon>
        <taxon>Proctotrupomorpha</taxon>
        <taxon>Chalcidoidea</taxon>
        <taxon>Trichogrammatidae</taxon>
        <taxon>Trichogramma</taxon>
    </lineage>
</organism>
<reference evidence="4 5" key="1">
    <citation type="journal article" date="2024" name="bioRxiv">
        <title>A reference genome for Trichogramma kaykai: A tiny desert-dwelling parasitoid wasp with competing sex-ratio distorters.</title>
        <authorList>
            <person name="Culotta J."/>
            <person name="Lindsey A.R."/>
        </authorList>
    </citation>
    <scope>NUCLEOTIDE SEQUENCE [LARGE SCALE GENOMIC DNA]</scope>
    <source>
        <strain evidence="4 5">KSX58</strain>
    </source>
</reference>
<dbReference type="SUPFAM" id="SSF48403">
    <property type="entry name" value="Ankyrin repeat"/>
    <property type="match status" value="1"/>
</dbReference>
<feature type="repeat" description="ANK" evidence="3">
    <location>
        <begin position="173"/>
        <end position="209"/>
    </location>
</feature>
<dbReference type="InterPro" id="IPR036770">
    <property type="entry name" value="Ankyrin_rpt-contain_sf"/>
</dbReference>
<dbReference type="PANTHER" id="PTHR24198">
    <property type="entry name" value="ANKYRIN REPEAT AND PROTEIN KINASE DOMAIN-CONTAINING PROTEIN"/>
    <property type="match status" value="1"/>
</dbReference>
<dbReference type="Pfam" id="PF12796">
    <property type="entry name" value="Ank_2"/>
    <property type="match status" value="2"/>
</dbReference>
<dbReference type="Proteomes" id="UP001627154">
    <property type="component" value="Unassembled WGS sequence"/>
</dbReference>
<accession>A0ABD2X4R7</accession>
<dbReference type="PROSITE" id="PS50297">
    <property type="entry name" value="ANK_REP_REGION"/>
    <property type="match status" value="2"/>
</dbReference>
<keyword evidence="5" id="KW-1185">Reference proteome</keyword>
<dbReference type="Gene3D" id="1.25.40.20">
    <property type="entry name" value="Ankyrin repeat-containing domain"/>
    <property type="match status" value="2"/>
</dbReference>
<name>A0ABD2X4R7_9HYME</name>
<keyword evidence="1" id="KW-0677">Repeat</keyword>
<dbReference type="EMBL" id="JBJJXI010000051">
    <property type="protein sequence ID" value="KAL3400358.1"/>
    <property type="molecule type" value="Genomic_DNA"/>
</dbReference>
<protein>
    <submittedName>
        <fullName evidence="4">Uncharacterized protein</fullName>
    </submittedName>
</protein>
<feature type="repeat" description="ANK" evidence="3">
    <location>
        <begin position="100"/>
        <end position="132"/>
    </location>
</feature>
<evidence type="ECO:0000313" key="5">
    <source>
        <dbReference type="Proteomes" id="UP001627154"/>
    </source>
</evidence>
<dbReference type="AlphaFoldDB" id="A0ABD2X4R7"/>
<evidence type="ECO:0000256" key="1">
    <source>
        <dbReference type="ARBA" id="ARBA00022737"/>
    </source>
</evidence>
<dbReference type="InterPro" id="IPR002110">
    <property type="entry name" value="Ankyrin_rpt"/>
</dbReference>
<proteinExistence type="predicted"/>
<gene>
    <name evidence="4" type="ORF">TKK_006227</name>
</gene>
<evidence type="ECO:0000256" key="3">
    <source>
        <dbReference type="PROSITE-ProRule" id="PRU00023"/>
    </source>
</evidence>
<comment type="caution">
    <text evidence="4">The sequence shown here is derived from an EMBL/GenBank/DDBJ whole genome shotgun (WGS) entry which is preliminary data.</text>
</comment>
<sequence>MIEVAKPIDFVIRSGYKDEPDVDEGEKPSLRRTTPVHHAFYRKLTCTIYKLFQIYNRFDMNYADEVGFTHFHLACEWDCEYVVEKFLQLGQDPNCLVPKTGDSPLHLSLKCTNVKICELLLRNGADPNLANIDGSTPLHIIAQKFKSGDLARMLFELSKEKYQPLHIDARDKFGRTPLRCALAVAYRSDEKQTIEILIRNGADPNSTNQHGSTLLHIICRKYLNDNLPKTFFEVCDNMQLTLQVDGLNNLGQTPLQWAVANFSPRMVDLLLDHGADVSKFIFPTECYFGKSLSFRMCNSSFNPELRLASAALMIVERLENRGYELDQSGALTIVKFLDRLKIFNMSKHLRMPWYCYGGGYFASMLPYDVFRLQPTEATKRFKYEDYYEFSKSANIGKICVIQLCEKMSRRFFQRWALEFVMELTHYELPIICCEKIIAKLMNQDLIHICIAASGQSH</sequence>
<dbReference type="PROSITE" id="PS50088">
    <property type="entry name" value="ANK_REPEAT"/>
    <property type="match status" value="3"/>
</dbReference>
<evidence type="ECO:0000313" key="4">
    <source>
        <dbReference type="EMBL" id="KAL3400358.1"/>
    </source>
</evidence>
<evidence type="ECO:0000256" key="2">
    <source>
        <dbReference type="ARBA" id="ARBA00023043"/>
    </source>
</evidence>
<dbReference type="SMART" id="SM00248">
    <property type="entry name" value="ANK"/>
    <property type="match status" value="5"/>
</dbReference>
<dbReference type="PANTHER" id="PTHR24198:SF165">
    <property type="entry name" value="ANKYRIN REPEAT-CONTAINING PROTEIN-RELATED"/>
    <property type="match status" value="1"/>
</dbReference>